<dbReference type="RefSeq" id="WP_095135087.1">
    <property type="nucleotide sequence ID" value="NZ_NIBG01000022.1"/>
</dbReference>
<protein>
    <recommendedName>
        <fullName evidence="3">CoA protein activase</fullName>
    </recommendedName>
</protein>
<dbReference type="InterPro" id="IPR051805">
    <property type="entry name" value="Dehydratase_Activator_Redct"/>
</dbReference>
<keyword evidence="2" id="KW-1185">Reference proteome</keyword>
<dbReference type="EMBL" id="NIBG01000022">
    <property type="protein sequence ID" value="PAB57862.1"/>
    <property type="molecule type" value="Genomic_DNA"/>
</dbReference>
<dbReference type="Proteomes" id="UP000216024">
    <property type="component" value="Unassembled WGS sequence"/>
</dbReference>
<accession>A0A267MEP0</accession>
<organism evidence="1 2">
    <name type="scientific">Anaeromicrobium sediminis</name>
    <dbReference type="NCBI Taxonomy" id="1478221"/>
    <lineage>
        <taxon>Bacteria</taxon>
        <taxon>Bacillati</taxon>
        <taxon>Bacillota</taxon>
        <taxon>Clostridia</taxon>
        <taxon>Peptostreptococcales</taxon>
        <taxon>Thermotaleaceae</taxon>
        <taxon>Anaeromicrobium</taxon>
    </lineage>
</organism>
<sequence>MKLTFPHMGNMYLPVKAMAEDLKVDVVIPPKSSKKTLELGTRYSPELMCLPMKLNLGNIIESIEQGADTVIMTTSFGPCRFGLYSQVLKEILKDLNHEVEFVLLESPDKKYSEFLNRVYSVTPLRNPLKISKVVLRAVNVLRELEYIEDWILKNSPYCDFPLHEFFDELKTDLENSYGTKEMFKKVKIAKNKLNDFNLNKKANPLKIGVVGEIYTVIDNFSNLDLFRKLNTMGVEVHKSLSISKWFWEHVVLGSLGFKDNHVTKAAKPFVSTGVGGHCRETIGNSILYSQANLDGVIHLMPFSCMPEIVSMSVFPKVQEKYNIPVLSLIIDEMTGEAGYLTRLEAYIDLLSSRRDNLKNEKSISWN</sequence>
<evidence type="ECO:0000313" key="1">
    <source>
        <dbReference type="EMBL" id="PAB57862.1"/>
    </source>
</evidence>
<dbReference type="OrthoDB" id="9780120at2"/>
<reference evidence="1 2" key="1">
    <citation type="submission" date="2017-06" db="EMBL/GenBank/DDBJ databases">
        <title>Draft genome sequence of anaerobic fermentative bacterium Anaeromicrobium sediminis DY2726D isolated from West Pacific Ocean sediments.</title>
        <authorList>
            <person name="Zeng X."/>
        </authorList>
    </citation>
    <scope>NUCLEOTIDE SEQUENCE [LARGE SCALE GENOMIC DNA]</scope>
    <source>
        <strain evidence="1 2">DY2726D</strain>
    </source>
</reference>
<proteinExistence type="predicted"/>
<gene>
    <name evidence="1" type="ORF">CCE28_17855</name>
</gene>
<evidence type="ECO:0008006" key="3">
    <source>
        <dbReference type="Google" id="ProtNLM"/>
    </source>
</evidence>
<name>A0A267MEP0_9FIRM</name>
<dbReference type="AlphaFoldDB" id="A0A267MEP0"/>
<dbReference type="Gene3D" id="3.40.50.11900">
    <property type="match status" value="1"/>
</dbReference>
<dbReference type="PANTHER" id="PTHR32329:SF2">
    <property type="entry name" value="BIFUNCTIONAL PROTEIN [INCLUDES 2-HYDROXYACYL-COA DEHYDRATASE (N-TER) AND ITS ACTIVATOR DOMAIN (C_TERM)"/>
    <property type="match status" value="1"/>
</dbReference>
<evidence type="ECO:0000313" key="2">
    <source>
        <dbReference type="Proteomes" id="UP000216024"/>
    </source>
</evidence>
<dbReference type="PANTHER" id="PTHR32329">
    <property type="entry name" value="BIFUNCTIONAL PROTEIN [INCLUDES 2-HYDROXYACYL-COA DEHYDRATASE (N-TER) AND ITS ACTIVATOR DOMAIN (C_TERM)-RELATED"/>
    <property type="match status" value="1"/>
</dbReference>
<comment type="caution">
    <text evidence="1">The sequence shown here is derived from an EMBL/GenBank/DDBJ whole genome shotgun (WGS) entry which is preliminary data.</text>
</comment>